<evidence type="ECO:0000313" key="3">
    <source>
        <dbReference type="EMBL" id="RDH28595.1"/>
    </source>
</evidence>
<organism evidence="3 4">
    <name type="scientific">Aspergillus welwitschiae</name>
    <dbReference type="NCBI Taxonomy" id="1341132"/>
    <lineage>
        <taxon>Eukaryota</taxon>
        <taxon>Fungi</taxon>
        <taxon>Dikarya</taxon>
        <taxon>Ascomycota</taxon>
        <taxon>Pezizomycotina</taxon>
        <taxon>Eurotiomycetes</taxon>
        <taxon>Eurotiomycetidae</taxon>
        <taxon>Eurotiales</taxon>
        <taxon>Aspergillaceae</taxon>
        <taxon>Aspergillus</taxon>
        <taxon>Aspergillus subgen. Circumdati</taxon>
    </lineage>
</organism>
<evidence type="ECO:0000313" key="4">
    <source>
        <dbReference type="Proteomes" id="UP000253729"/>
    </source>
</evidence>
<proteinExistence type="predicted"/>
<sequence length="59" mass="6663">MGQATARNKVNQTNRGSRQLRWDDAKETESRGKRLDGTIINFFSSFVVGFFVVVAEGIR</sequence>
<feature type="transmembrane region" description="Helical" evidence="2">
    <location>
        <begin position="39"/>
        <end position="58"/>
    </location>
</feature>
<evidence type="ECO:0000256" key="1">
    <source>
        <dbReference type="SAM" id="MobiDB-lite"/>
    </source>
</evidence>
<feature type="compositionally biased region" description="Polar residues" evidence="1">
    <location>
        <begin position="1"/>
        <end position="17"/>
    </location>
</feature>
<feature type="non-terminal residue" evidence="3">
    <location>
        <position position="59"/>
    </location>
</feature>
<keyword evidence="4" id="KW-1185">Reference proteome</keyword>
<feature type="compositionally biased region" description="Basic and acidic residues" evidence="1">
    <location>
        <begin position="20"/>
        <end position="30"/>
    </location>
</feature>
<dbReference type="EMBL" id="KZ852075">
    <property type="protein sequence ID" value="RDH28595.1"/>
    <property type="molecule type" value="Genomic_DNA"/>
</dbReference>
<dbReference type="GeneID" id="38136195"/>
<dbReference type="Proteomes" id="UP000253729">
    <property type="component" value="Unassembled WGS sequence"/>
</dbReference>
<dbReference type="RefSeq" id="XP_026621617.1">
    <property type="nucleotide sequence ID" value="XM_026767839.1"/>
</dbReference>
<keyword evidence="2" id="KW-1133">Transmembrane helix</keyword>
<name>A0A3F3PNS8_9EURO</name>
<keyword evidence="2" id="KW-0812">Transmembrane</keyword>
<feature type="region of interest" description="Disordered" evidence="1">
    <location>
        <begin position="1"/>
        <end position="30"/>
    </location>
</feature>
<dbReference type="AlphaFoldDB" id="A0A3F3PNS8"/>
<protein>
    <submittedName>
        <fullName evidence="3">Uncharacterized protein</fullName>
    </submittedName>
</protein>
<keyword evidence="2" id="KW-0472">Membrane</keyword>
<reference evidence="3 4" key="1">
    <citation type="submission" date="2018-07" db="EMBL/GenBank/DDBJ databases">
        <title>The genomes of Aspergillus section Nigri reveals drivers in fungal speciation.</title>
        <authorList>
            <consortium name="DOE Joint Genome Institute"/>
            <person name="Vesth T.C."/>
            <person name="Nybo J."/>
            <person name="Theobald S."/>
            <person name="Brandl J."/>
            <person name="Frisvad J.C."/>
            <person name="Nielsen K.F."/>
            <person name="Lyhne E.K."/>
            <person name="Kogle M.E."/>
            <person name="Kuo A."/>
            <person name="Riley R."/>
            <person name="Clum A."/>
            <person name="Nolan M."/>
            <person name="Lipzen A."/>
            <person name="Salamov A."/>
            <person name="Henrissat B."/>
            <person name="Wiebenga A."/>
            <person name="De vries R.P."/>
            <person name="Grigoriev I.V."/>
            <person name="Mortensen U.H."/>
            <person name="Andersen M.R."/>
            <person name="Baker S.E."/>
        </authorList>
    </citation>
    <scope>NUCLEOTIDE SEQUENCE [LARGE SCALE GENOMIC DNA]</scope>
    <source>
        <strain evidence="3 4">CBS 139.54b</strain>
    </source>
</reference>
<gene>
    <name evidence="3" type="ORF">BDQ94DRAFT_151883</name>
</gene>
<accession>A0A3F3PNS8</accession>
<evidence type="ECO:0000256" key="2">
    <source>
        <dbReference type="SAM" id="Phobius"/>
    </source>
</evidence>